<evidence type="ECO:0000256" key="3">
    <source>
        <dbReference type="ARBA" id="ARBA00022630"/>
    </source>
</evidence>
<dbReference type="InterPro" id="IPR009075">
    <property type="entry name" value="AcylCo_DH/oxidase_C"/>
</dbReference>
<organism evidence="10 11">
    <name type="scientific">Branchiibius hedensis</name>
    <dbReference type="NCBI Taxonomy" id="672460"/>
    <lineage>
        <taxon>Bacteria</taxon>
        <taxon>Bacillati</taxon>
        <taxon>Actinomycetota</taxon>
        <taxon>Actinomycetes</taxon>
        <taxon>Micrococcales</taxon>
        <taxon>Dermacoccaceae</taxon>
        <taxon>Branchiibius</taxon>
    </lineage>
</organism>
<feature type="domain" description="Acyl-CoA dehydrogenase/oxidase C-terminal" evidence="7">
    <location>
        <begin position="229"/>
        <end position="376"/>
    </location>
</feature>
<dbReference type="AlphaFoldDB" id="A0A2Y9BUK4"/>
<name>A0A2Y9BUK4_9MICO</name>
<evidence type="ECO:0000259" key="8">
    <source>
        <dbReference type="Pfam" id="PF02770"/>
    </source>
</evidence>
<dbReference type="Gene3D" id="1.20.140.10">
    <property type="entry name" value="Butyryl-CoA Dehydrogenase, subunit A, domain 3"/>
    <property type="match status" value="1"/>
</dbReference>
<dbReference type="RefSeq" id="WP_109687430.1">
    <property type="nucleotide sequence ID" value="NZ_QGDN01000001.1"/>
</dbReference>
<dbReference type="InterPro" id="IPR036250">
    <property type="entry name" value="AcylCo_DH-like_C"/>
</dbReference>
<protein>
    <recommendedName>
        <fullName evidence="12">Acyl-CoA dehydrogenase</fullName>
    </recommendedName>
</protein>
<keyword evidence="4 6" id="KW-0274">FAD</keyword>
<dbReference type="SUPFAM" id="SSF47203">
    <property type="entry name" value="Acyl-CoA dehydrogenase C-terminal domain-like"/>
    <property type="match status" value="1"/>
</dbReference>
<dbReference type="InterPro" id="IPR013786">
    <property type="entry name" value="AcylCoA_DH/ox_N"/>
</dbReference>
<dbReference type="Pfam" id="PF02771">
    <property type="entry name" value="Acyl-CoA_dh_N"/>
    <property type="match status" value="1"/>
</dbReference>
<dbReference type="Pfam" id="PF02770">
    <property type="entry name" value="Acyl-CoA_dh_M"/>
    <property type="match status" value="1"/>
</dbReference>
<dbReference type="InterPro" id="IPR037069">
    <property type="entry name" value="AcylCoA_DH/ox_N_sf"/>
</dbReference>
<feature type="domain" description="Acyl-CoA oxidase/dehydrogenase middle" evidence="8">
    <location>
        <begin position="123"/>
        <end position="210"/>
    </location>
</feature>
<dbReference type="Gene3D" id="1.10.540.10">
    <property type="entry name" value="Acyl-CoA dehydrogenase/oxidase, N-terminal domain"/>
    <property type="match status" value="1"/>
</dbReference>
<feature type="domain" description="Acyl-CoA dehydrogenase/oxidase N-terminal" evidence="9">
    <location>
        <begin position="6"/>
        <end position="119"/>
    </location>
</feature>
<reference evidence="11" key="1">
    <citation type="submission" date="2016-10" db="EMBL/GenBank/DDBJ databases">
        <authorList>
            <person name="Varghese N."/>
            <person name="Submissions S."/>
        </authorList>
    </citation>
    <scope>NUCLEOTIDE SEQUENCE [LARGE SCALE GENOMIC DNA]</scope>
    <source>
        <strain evidence="11">DSM 22951</strain>
    </source>
</reference>
<dbReference type="EMBL" id="UESZ01000001">
    <property type="protein sequence ID" value="SSA35872.1"/>
    <property type="molecule type" value="Genomic_DNA"/>
</dbReference>
<dbReference type="Proteomes" id="UP000250028">
    <property type="component" value="Unassembled WGS sequence"/>
</dbReference>
<evidence type="ECO:0000259" key="9">
    <source>
        <dbReference type="Pfam" id="PF02771"/>
    </source>
</evidence>
<dbReference type="PANTHER" id="PTHR43292">
    <property type="entry name" value="ACYL-COA DEHYDROGENASE"/>
    <property type="match status" value="1"/>
</dbReference>
<sequence length="388" mass="42277">MRLEDTAEQLRLRHELREYFATFMPADELRAAGEGGAGGPRFREVTRRLGADGWLGLGWPKEYGGRGLGQRDQFVFFDEVQRAGVPFPFVTVNTIGPTLMKLGTAQQRQRYLPGILAGEIVFAVGYTEPSAGTDLAALHTRAVADGDEWVIDGSKVFTTGGNTADFIWLAVRTGATDSRHRGISMVIVPTDDPGYSWSPIRTVGGMSVTATYFTGIRIGADAFVGGVDGGWRVITEMLNHERVGLAALGGRTLGLWQRVSDWARVEGLVDVPWVRADLAESFARLDAMRLLNWRMTDLMARGELDVADASATKVYGTEAHIAVQRILLRVLGARGRIRPDEPCAVLAGELEQLSRQSVVNTFGGGVNDVLRDMVATTGYGLPRTPRRG</sequence>
<dbReference type="Pfam" id="PF00441">
    <property type="entry name" value="Acyl-CoA_dh_1"/>
    <property type="match status" value="1"/>
</dbReference>
<evidence type="ECO:0000256" key="2">
    <source>
        <dbReference type="ARBA" id="ARBA00009347"/>
    </source>
</evidence>
<dbReference type="Gene3D" id="2.40.110.10">
    <property type="entry name" value="Butyryl-CoA Dehydrogenase, subunit A, domain 2"/>
    <property type="match status" value="1"/>
</dbReference>
<evidence type="ECO:0000256" key="4">
    <source>
        <dbReference type="ARBA" id="ARBA00022827"/>
    </source>
</evidence>
<comment type="cofactor">
    <cofactor evidence="1 6">
        <name>FAD</name>
        <dbReference type="ChEBI" id="CHEBI:57692"/>
    </cofactor>
</comment>
<dbReference type="InterPro" id="IPR046373">
    <property type="entry name" value="Acyl-CoA_Oxase/DH_mid-dom_sf"/>
</dbReference>
<comment type="similarity">
    <text evidence="2 6">Belongs to the acyl-CoA dehydrogenase family.</text>
</comment>
<dbReference type="InterPro" id="IPR006091">
    <property type="entry name" value="Acyl-CoA_Oxase/DH_mid-dom"/>
</dbReference>
<evidence type="ECO:0000256" key="1">
    <source>
        <dbReference type="ARBA" id="ARBA00001974"/>
    </source>
</evidence>
<dbReference type="GO" id="GO:0005886">
    <property type="term" value="C:plasma membrane"/>
    <property type="evidence" value="ECO:0007669"/>
    <property type="project" value="TreeGrafter"/>
</dbReference>
<dbReference type="GO" id="GO:0016627">
    <property type="term" value="F:oxidoreductase activity, acting on the CH-CH group of donors"/>
    <property type="evidence" value="ECO:0007669"/>
    <property type="project" value="InterPro"/>
</dbReference>
<evidence type="ECO:0008006" key="12">
    <source>
        <dbReference type="Google" id="ProtNLM"/>
    </source>
</evidence>
<dbReference type="SUPFAM" id="SSF56645">
    <property type="entry name" value="Acyl-CoA dehydrogenase NM domain-like"/>
    <property type="match status" value="1"/>
</dbReference>
<keyword evidence="11" id="KW-1185">Reference proteome</keyword>
<evidence type="ECO:0000256" key="6">
    <source>
        <dbReference type="RuleBase" id="RU362125"/>
    </source>
</evidence>
<gene>
    <name evidence="10" type="ORF">SAMN04489750_3247</name>
</gene>
<evidence type="ECO:0000259" key="7">
    <source>
        <dbReference type="Pfam" id="PF00441"/>
    </source>
</evidence>
<evidence type="ECO:0000256" key="5">
    <source>
        <dbReference type="ARBA" id="ARBA00023002"/>
    </source>
</evidence>
<keyword evidence="5 6" id="KW-0560">Oxidoreductase</keyword>
<dbReference type="GO" id="GO:0050660">
    <property type="term" value="F:flavin adenine dinucleotide binding"/>
    <property type="evidence" value="ECO:0007669"/>
    <property type="project" value="InterPro"/>
</dbReference>
<dbReference type="InterPro" id="IPR052161">
    <property type="entry name" value="Mycobact_Acyl-CoA_DH"/>
</dbReference>
<dbReference type="PANTHER" id="PTHR43292:SF3">
    <property type="entry name" value="ACYL-COA DEHYDROGENASE FADE29"/>
    <property type="match status" value="1"/>
</dbReference>
<dbReference type="InterPro" id="IPR009100">
    <property type="entry name" value="AcylCoA_DH/oxidase_NM_dom_sf"/>
</dbReference>
<accession>A0A2Y9BUK4</accession>
<proteinExistence type="inferred from homology"/>
<dbReference type="OrthoDB" id="2769798at2"/>
<evidence type="ECO:0000313" key="10">
    <source>
        <dbReference type="EMBL" id="SSA35872.1"/>
    </source>
</evidence>
<evidence type="ECO:0000313" key="11">
    <source>
        <dbReference type="Proteomes" id="UP000250028"/>
    </source>
</evidence>
<keyword evidence="3 6" id="KW-0285">Flavoprotein</keyword>